<dbReference type="Pfam" id="PF01551">
    <property type="entry name" value="Peptidase_M23"/>
    <property type="match status" value="1"/>
</dbReference>
<reference evidence="4 5" key="1">
    <citation type="submission" date="2019-02" db="EMBL/GenBank/DDBJ databases">
        <authorList>
            <person name="Fomenkov A."/>
            <person name="Dubinina G."/>
            <person name="Grabovich M."/>
            <person name="Vincze T."/>
            <person name="Roberts R.J."/>
        </authorList>
    </citation>
    <scope>NUCLEOTIDE SEQUENCE [LARGE SCALE GENOMIC DNA]</scope>
    <source>
        <strain evidence="4 5">P</strain>
    </source>
</reference>
<dbReference type="PROSITE" id="PS51782">
    <property type="entry name" value="LYSM"/>
    <property type="match status" value="1"/>
</dbReference>
<dbReference type="InterPro" id="IPR036779">
    <property type="entry name" value="LysM_dom_sf"/>
</dbReference>
<dbReference type="AlphaFoldDB" id="A0A5C1QE20"/>
<keyword evidence="5" id="KW-1185">Reference proteome</keyword>
<dbReference type="InterPro" id="IPR016047">
    <property type="entry name" value="M23ase_b-sheet_dom"/>
</dbReference>
<keyword evidence="1" id="KW-0812">Transmembrane</keyword>
<dbReference type="Pfam" id="PF01476">
    <property type="entry name" value="LysM"/>
    <property type="match status" value="2"/>
</dbReference>
<dbReference type="KEGG" id="sper:EW093_14355"/>
<feature type="chain" id="PRO_5023118824" evidence="2">
    <location>
        <begin position="21"/>
        <end position="390"/>
    </location>
</feature>
<keyword evidence="1" id="KW-1133">Transmembrane helix</keyword>
<dbReference type="PANTHER" id="PTHR21666:SF270">
    <property type="entry name" value="MUREIN HYDROLASE ACTIVATOR ENVC"/>
    <property type="match status" value="1"/>
</dbReference>
<dbReference type="Proteomes" id="UP000323824">
    <property type="component" value="Chromosome"/>
</dbReference>
<name>A0A5C1QE20_9SPIO</name>
<sequence length="390" mass="44947">MCLKLLFLLYLFFLKMVSSNNSPNCRYYINISIPSCRYYFLEEYMVISLESQNVKMKRYVSYSNKRLINLKFKNIKIGAPEFRVPEIHIGINMYPYFIGLIMFLLIFPVSSRFFIPKPSTYIDIDSVILPENSADVESKKLIDKYGIVSNDDYFFDVTTFKGETLSALSVKYGVSIDTILQYNNITDIKKFSEYKKIVIPKYSGFNHKVQSIDSLNRLSVKYSVPVEDIFRVNSLTSESLSGLEWIFIPSVDPTSWGFKSNISRFFIYPLKGSISKRYGYFTNTITGITSLYEGIDFTSNYTDMVYASKGGYISRIGYSSSYGHYIYIDHTGGFRTLYAHLDKINVELHSEVAQGEPIGVLGNSGFTNSKKLFFSIFYRDKSVDPEIYLR</sequence>
<keyword evidence="1" id="KW-0472">Membrane</keyword>
<dbReference type="PANTHER" id="PTHR21666">
    <property type="entry name" value="PEPTIDASE-RELATED"/>
    <property type="match status" value="1"/>
</dbReference>
<dbReference type="InterPro" id="IPR050570">
    <property type="entry name" value="Cell_wall_metabolism_enzyme"/>
</dbReference>
<dbReference type="Gene3D" id="3.10.350.10">
    <property type="entry name" value="LysM domain"/>
    <property type="match status" value="2"/>
</dbReference>
<dbReference type="OrthoDB" id="305469at2"/>
<dbReference type="InterPro" id="IPR011055">
    <property type="entry name" value="Dup_hybrid_motif"/>
</dbReference>
<organism evidence="4 5">
    <name type="scientific">Thiospirochaeta perfilievii</name>
    <dbReference type="NCBI Taxonomy" id="252967"/>
    <lineage>
        <taxon>Bacteria</taxon>
        <taxon>Pseudomonadati</taxon>
        <taxon>Spirochaetota</taxon>
        <taxon>Spirochaetia</taxon>
        <taxon>Spirochaetales</taxon>
        <taxon>Spirochaetaceae</taxon>
        <taxon>Thiospirochaeta</taxon>
    </lineage>
</organism>
<proteinExistence type="predicted"/>
<dbReference type="GO" id="GO:0004222">
    <property type="term" value="F:metalloendopeptidase activity"/>
    <property type="evidence" value="ECO:0007669"/>
    <property type="project" value="TreeGrafter"/>
</dbReference>
<dbReference type="SMART" id="SM00257">
    <property type="entry name" value="LysM"/>
    <property type="match status" value="2"/>
</dbReference>
<dbReference type="SUPFAM" id="SSF51261">
    <property type="entry name" value="Duplicated hybrid motif"/>
    <property type="match status" value="1"/>
</dbReference>
<protein>
    <submittedName>
        <fullName evidence="4">LysM peptidoglycan-binding domain-containing protein</fullName>
    </submittedName>
</protein>
<reference evidence="4 5" key="2">
    <citation type="submission" date="2019-09" db="EMBL/GenBank/DDBJ databases">
        <title>Complete Genome Sequence and Methylome Analysis of free living Spirochaetas.</title>
        <authorList>
            <person name="Leshcheva N."/>
            <person name="Mikheeva N."/>
        </authorList>
    </citation>
    <scope>NUCLEOTIDE SEQUENCE [LARGE SCALE GENOMIC DNA]</scope>
    <source>
        <strain evidence="4 5">P</strain>
    </source>
</reference>
<evidence type="ECO:0000256" key="1">
    <source>
        <dbReference type="SAM" id="Phobius"/>
    </source>
</evidence>
<feature type="signal peptide" evidence="2">
    <location>
        <begin position="1"/>
        <end position="20"/>
    </location>
</feature>
<evidence type="ECO:0000259" key="3">
    <source>
        <dbReference type="PROSITE" id="PS51782"/>
    </source>
</evidence>
<dbReference type="Gene3D" id="2.70.70.10">
    <property type="entry name" value="Glucose Permease (Domain IIA)"/>
    <property type="match status" value="1"/>
</dbReference>
<feature type="domain" description="LysM" evidence="3">
    <location>
        <begin position="155"/>
        <end position="199"/>
    </location>
</feature>
<keyword evidence="2" id="KW-0732">Signal</keyword>
<dbReference type="InterPro" id="IPR018392">
    <property type="entry name" value="LysM"/>
</dbReference>
<accession>A0A5C1QE20</accession>
<evidence type="ECO:0000313" key="5">
    <source>
        <dbReference type="Proteomes" id="UP000323824"/>
    </source>
</evidence>
<gene>
    <name evidence="4" type="ORF">EW093_14355</name>
</gene>
<evidence type="ECO:0000256" key="2">
    <source>
        <dbReference type="SAM" id="SignalP"/>
    </source>
</evidence>
<feature type="transmembrane region" description="Helical" evidence="1">
    <location>
        <begin position="93"/>
        <end position="115"/>
    </location>
</feature>
<dbReference type="CDD" id="cd12797">
    <property type="entry name" value="M23_peptidase"/>
    <property type="match status" value="1"/>
</dbReference>
<dbReference type="CDD" id="cd00118">
    <property type="entry name" value="LysM"/>
    <property type="match status" value="2"/>
</dbReference>
<evidence type="ECO:0000313" key="4">
    <source>
        <dbReference type="EMBL" id="QEN05831.1"/>
    </source>
</evidence>
<dbReference type="EMBL" id="CP035807">
    <property type="protein sequence ID" value="QEN05831.1"/>
    <property type="molecule type" value="Genomic_DNA"/>
</dbReference>